<sequence length="483" mass="54594">MKKNIFLFIIITSCLISCLKNETKEEQDTIVTQEEKADALLNDSNTITDSLYPTATIYAEQGTIVYDQPNKGGKETGIIPYQSNVDIIEHSKKFVSNIENNQNTYDRWLKIVYRSPGTQNTVSGYILDTKINYNHQKKIVVPQDTVLVKNEVEFLEALGSNKILLIDTDTLNLERYYDQLIAEDAMDEETEEQRYQFTGDGNLELIGYKNITLQSIGKPIQFIIENKLNDVLTFTDCSNFIIDGFNFYHKIKSGNCEGKVCVINKSTNGLFINSEFNGSGAIGAYIDNSSNISFNKSKFYNNSRSAITIDNSSDVSVKNSIIYDNDSYILIDINQESAAKQADKTPIKSVQLSNTMFIKNNTSTMLRLDTQYLADLPSKISFSDCMFRNNTLESFINFQKPKSYHTILFIGCEITHNESADEDFNFIYKQGSTDTITFDNSIIQNNQNANAFQVDTSKVRLKNTSINGVMYTNIAEATLDSIQ</sequence>
<dbReference type="InterPro" id="IPR011050">
    <property type="entry name" value="Pectin_lyase_fold/virulence"/>
</dbReference>
<dbReference type="Gene3D" id="2.160.20.10">
    <property type="entry name" value="Single-stranded right-handed beta-helix, Pectin lyase-like"/>
    <property type="match status" value="1"/>
</dbReference>
<dbReference type="Pfam" id="PF13229">
    <property type="entry name" value="Beta_helix"/>
    <property type="match status" value="1"/>
</dbReference>
<evidence type="ECO:0000313" key="3">
    <source>
        <dbReference type="Proteomes" id="UP001500459"/>
    </source>
</evidence>
<accession>A0ABP6UQT6</accession>
<name>A0ABP6UQT6_9FLAO</name>
<keyword evidence="3" id="KW-1185">Reference proteome</keyword>
<organism evidence="2 3">
    <name type="scientific">Aquimarina addita</name>
    <dbReference type="NCBI Taxonomy" id="870485"/>
    <lineage>
        <taxon>Bacteria</taxon>
        <taxon>Pseudomonadati</taxon>
        <taxon>Bacteroidota</taxon>
        <taxon>Flavobacteriia</taxon>
        <taxon>Flavobacteriales</taxon>
        <taxon>Flavobacteriaceae</taxon>
        <taxon>Aquimarina</taxon>
    </lineage>
</organism>
<dbReference type="Proteomes" id="UP001500459">
    <property type="component" value="Unassembled WGS sequence"/>
</dbReference>
<proteinExistence type="predicted"/>
<gene>
    <name evidence="2" type="ORF">GCM10022393_29210</name>
</gene>
<protein>
    <recommendedName>
        <fullName evidence="1">Right handed beta helix domain-containing protein</fullName>
    </recommendedName>
</protein>
<dbReference type="EMBL" id="BAABCW010000012">
    <property type="protein sequence ID" value="GAA3513567.1"/>
    <property type="molecule type" value="Genomic_DNA"/>
</dbReference>
<evidence type="ECO:0000313" key="2">
    <source>
        <dbReference type="EMBL" id="GAA3513567.1"/>
    </source>
</evidence>
<dbReference type="InterPro" id="IPR039448">
    <property type="entry name" value="Beta_helix"/>
</dbReference>
<feature type="domain" description="Right handed beta helix" evidence="1">
    <location>
        <begin position="231"/>
        <end position="346"/>
    </location>
</feature>
<evidence type="ECO:0000259" key="1">
    <source>
        <dbReference type="Pfam" id="PF13229"/>
    </source>
</evidence>
<dbReference type="InterPro" id="IPR012334">
    <property type="entry name" value="Pectin_lyas_fold"/>
</dbReference>
<dbReference type="SUPFAM" id="SSF51126">
    <property type="entry name" value="Pectin lyase-like"/>
    <property type="match status" value="1"/>
</dbReference>
<dbReference type="RefSeq" id="WP_344928674.1">
    <property type="nucleotide sequence ID" value="NZ_BAABCW010000012.1"/>
</dbReference>
<comment type="caution">
    <text evidence="2">The sequence shown here is derived from an EMBL/GenBank/DDBJ whole genome shotgun (WGS) entry which is preliminary data.</text>
</comment>
<reference evidence="3" key="1">
    <citation type="journal article" date="2019" name="Int. J. Syst. Evol. Microbiol.">
        <title>The Global Catalogue of Microorganisms (GCM) 10K type strain sequencing project: providing services to taxonomists for standard genome sequencing and annotation.</title>
        <authorList>
            <consortium name="The Broad Institute Genomics Platform"/>
            <consortium name="The Broad Institute Genome Sequencing Center for Infectious Disease"/>
            <person name="Wu L."/>
            <person name="Ma J."/>
        </authorList>
    </citation>
    <scope>NUCLEOTIDE SEQUENCE [LARGE SCALE GENOMIC DNA]</scope>
    <source>
        <strain evidence="3">JCM 17106</strain>
    </source>
</reference>